<keyword evidence="1" id="KW-1133">Transmembrane helix</keyword>
<reference evidence="2 3" key="1">
    <citation type="journal article" date="2017" name="Nat. Microbiol.">
        <title>Natural product diversity associated with the nematode symbionts Photorhabdus and Xenorhabdus.</title>
        <authorList>
            <person name="Tobias N.J."/>
            <person name="Wolff H."/>
            <person name="Djahanschiri B."/>
            <person name="Grundmann F."/>
            <person name="Kronenwerth M."/>
            <person name="Shi Y.M."/>
            <person name="Simonyi S."/>
            <person name="Grun P."/>
            <person name="Shapiro-Ilan D."/>
            <person name="Pidot S.J."/>
            <person name="Stinear T.P."/>
            <person name="Ebersberger I."/>
            <person name="Bode H.B."/>
        </authorList>
    </citation>
    <scope>NUCLEOTIDE SEQUENCE [LARGE SCALE GENOMIC DNA]</scope>
    <source>
        <strain evidence="2 3">DSM 17903</strain>
    </source>
</reference>
<keyword evidence="1" id="KW-0472">Membrane</keyword>
<accession>A0A2G0QGP7</accession>
<dbReference type="EMBL" id="NJAI01000001">
    <property type="protein sequence ID" value="PHM58386.1"/>
    <property type="molecule type" value="Genomic_DNA"/>
</dbReference>
<gene>
    <name evidence="2" type="ORF">Xhom_01412</name>
</gene>
<feature type="transmembrane region" description="Helical" evidence="1">
    <location>
        <begin position="33"/>
        <end position="55"/>
    </location>
</feature>
<evidence type="ECO:0000313" key="2">
    <source>
        <dbReference type="EMBL" id="PHM58386.1"/>
    </source>
</evidence>
<keyword evidence="1" id="KW-0812">Transmembrane</keyword>
<dbReference type="STRING" id="351679.A9255_18525"/>
<name>A0A2G0QGP7_XENHO</name>
<protein>
    <submittedName>
        <fullName evidence="2">Uncharacterized protein</fullName>
    </submittedName>
</protein>
<dbReference type="AlphaFoldDB" id="A0A2G0QGP7"/>
<evidence type="ECO:0000313" key="3">
    <source>
        <dbReference type="Proteomes" id="UP000225433"/>
    </source>
</evidence>
<dbReference type="Proteomes" id="UP000225433">
    <property type="component" value="Unassembled WGS sequence"/>
</dbReference>
<sequence>MSLLIILIKNMKNKTKSDPEILKKAIKKHTFSIMLLFSITAILIGVSTFIVSNIADTSRQPIDSIPFGIIILFLVMIFLVIVTIPGTYNSVIFEYNRQLTNKHGLNLNAKITGVRLCADEEEKIPKNWVEAAEIFSEIVITFKFKSNNQHYSGEDIAANFAHFDTIRAMQVVPIRYLPGKEKYALLNRTEFYSRLHQEGIDVDIKKIRETNLLIEDEEEW</sequence>
<evidence type="ECO:0000256" key="1">
    <source>
        <dbReference type="SAM" id="Phobius"/>
    </source>
</evidence>
<comment type="caution">
    <text evidence="2">The sequence shown here is derived from an EMBL/GenBank/DDBJ whole genome shotgun (WGS) entry which is preliminary data.</text>
</comment>
<proteinExistence type="predicted"/>
<feature type="transmembrane region" description="Helical" evidence="1">
    <location>
        <begin position="67"/>
        <end position="88"/>
    </location>
</feature>
<organism evidence="2 3">
    <name type="scientific">Xenorhabdus hominickii</name>
    <dbReference type="NCBI Taxonomy" id="351679"/>
    <lineage>
        <taxon>Bacteria</taxon>
        <taxon>Pseudomonadati</taxon>
        <taxon>Pseudomonadota</taxon>
        <taxon>Gammaproteobacteria</taxon>
        <taxon>Enterobacterales</taxon>
        <taxon>Morganellaceae</taxon>
        <taxon>Xenorhabdus</taxon>
    </lineage>
</organism>